<feature type="compositionally biased region" description="Pro residues" evidence="1">
    <location>
        <begin position="47"/>
        <end position="57"/>
    </location>
</feature>
<evidence type="ECO:0000256" key="1">
    <source>
        <dbReference type="SAM" id="MobiDB-lite"/>
    </source>
</evidence>
<evidence type="ECO:0000313" key="3">
    <source>
        <dbReference type="Proteomes" id="UP000215914"/>
    </source>
</evidence>
<reference evidence="2" key="2">
    <citation type="submission" date="2020-06" db="EMBL/GenBank/DDBJ databases">
        <title>Helianthus annuus Genome sequencing and assembly Release 2.</title>
        <authorList>
            <person name="Gouzy J."/>
            <person name="Langlade N."/>
            <person name="Munos S."/>
        </authorList>
    </citation>
    <scope>NUCLEOTIDE SEQUENCE</scope>
    <source>
        <tissue evidence="2">Leaves</tissue>
    </source>
</reference>
<dbReference type="EMBL" id="MNCJ02000328">
    <property type="protein sequence ID" value="KAF5773628.1"/>
    <property type="molecule type" value="Genomic_DNA"/>
</dbReference>
<gene>
    <name evidence="2" type="ORF">HanXRQr2_Chr13g0590681</name>
</gene>
<comment type="caution">
    <text evidence="2">The sequence shown here is derived from an EMBL/GenBank/DDBJ whole genome shotgun (WGS) entry which is preliminary data.</text>
</comment>
<accession>A0A9K3EI53</accession>
<feature type="region of interest" description="Disordered" evidence="1">
    <location>
        <begin position="82"/>
        <end position="103"/>
    </location>
</feature>
<protein>
    <submittedName>
        <fullName evidence="2">Uncharacterized protein</fullName>
    </submittedName>
</protein>
<feature type="region of interest" description="Disordered" evidence="1">
    <location>
        <begin position="40"/>
        <end position="70"/>
    </location>
</feature>
<organism evidence="2 3">
    <name type="scientific">Helianthus annuus</name>
    <name type="common">Common sunflower</name>
    <dbReference type="NCBI Taxonomy" id="4232"/>
    <lineage>
        <taxon>Eukaryota</taxon>
        <taxon>Viridiplantae</taxon>
        <taxon>Streptophyta</taxon>
        <taxon>Embryophyta</taxon>
        <taxon>Tracheophyta</taxon>
        <taxon>Spermatophyta</taxon>
        <taxon>Magnoliopsida</taxon>
        <taxon>eudicotyledons</taxon>
        <taxon>Gunneridae</taxon>
        <taxon>Pentapetalae</taxon>
        <taxon>asterids</taxon>
        <taxon>campanulids</taxon>
        <taxon>Asterales</taxon>
        <taxon>Asteraceae</taxon>
        <taxon>Asteroideae</taxon>
        <taxon>Heliantheae alliance</taxon>
        <taxon>Heliantheae</taxon>
        <taxon>Helianthus</taxon>
    </lineage>
</organism>
<dbReference type="AlphaFoldDB" id="A0A9K3EI53"/>
<name>A0A9K3EI53_HELAN</name>
<dbReference type="Proteomes" id="UP000215914">
    <property type="component" value="Unassembled WGS sequence"/>
</dbReference>
<reference evidence="2" key="1">
    <citation type="journal article" date="2017" name="Nature">
        <title>The sunflower genome provides insights into oil metabolism, flowering and Asterid evolution.</title>
        <authorList>
            <person name="Badouin H."/>
            <person name="Gouzy J."/>
            <person name="Grassa C.J."/>
            <person name="Murat F."/>
            <person name="Staton S.E."/>
            <person name="Cottret L."/>
            <person name="Lelandais-Briere C."/>
            <person name="Owens G.L."/>
            <person name="Carrere S."/>
            <person name="Mayjonade B."/>
            <person name="Legrand L."/>
            <person name="Gill N."/>
            <person name="Kane N.C."/>
            <person name="Bowers J.E."/>
            <person name="Hubner S."/>
            <person name="Bellec A."/>
            <person name="Berard A."/>
            <person name="Berges H."/>
            <person name="Blanchet N."/>
            <person name="Boniface M.C."/>
            <person name="Brunel D."/>
            <person name="Catrice O."/>
            <person name="Chaidir N."/>
            <person name="Claudel C."/>
            <person name="Donnadieu C."/>
            <person name="Faraut T."/>
            <person name="Fievet G."/>
            <person name="Helmstetter N."/>
            <person name="King M."/>
            <person name="Knapp S.J."/>
            <person name="Lai Z."/>
            <person name="Le Paslier M.C."/>
            <person name="Lippi Y."/>
            <person name="Lorenzon L."/>
            <person name="Mandel J.R."/>
            <person name="Marage G."/>
            <person name="Marchand G."/>
            <person name="Marquand E."/>
            <person name="Bret-Mestries E."/>
            <person name="Morien E."/>
            <person name="Nambeesan S."/>
            <person name="Nguyen T."/>
            <person name="Pegot-Espagnet P."/>
            <person name="Pouilly N."/>
            <person name="Raftis F."/>
            <person name="Sallet E."/>
            <person name="Schiex T."/>
            <person name="Thomas J."/>
            <person name="Vandecasteele C."/>
            <person name="Vares D."/>
            <person name="Vear F."/>
            <person name="Vautrin S."/>
            <person name="Crespi M."/>
            <person name="Mangin B."/>
            <person name="Burke J.M."/>
            <person name="Salse J."/>
            <person name="Munos S."/>
            <person name="Vincourt P."/>
            <person name="Rieseberg L.H."/>
            <person name="Langlade N.B."/>
        </authorList>
    </citation>
    <scope>NUCLEOTIDE SEQUENCE</scope>
    <source>
        <tissue evidence="2">Leaves</tissue>
    </source>
</reference>
<proteinExistence type="predicted"/>
<keyword evidence="3" id="KW-1185">Reference proteome</keyword>
<dbReference type="Gramene" id="mRNA:HanXRQr2_Chr13g0590681">
    <property type="protein sequence ID" value="CDS:HanXRQr2_Chr13g0590681.1"/>
    <property type="gene ID" value="HanXRQr2_Chr13g0590681"/>
</dbReference>
<evidence type="ECO:0000313" key="2">
    <source>
        <dbReference type="EMBL" id="KAF5773628.1"/>
    </source>
</evidence>
<sequence length="135" mass="14937">MYNMDDYSECCLLLLYNTHTHTLKTLPLSTLSQGQTTICRHKHHHLPPPPPPPPQAPPLIMESSSRSSVSWSQNRLIQIYNKSNTPTRTPAPSHDVASEQEPIWNPSGYGVTLESKLVVVEAIERRPKACGGGGD</sequence>